<dbReference type="PRINTS" id="PR00727">
    <property type="entry name" value="LEADERPTASE"/>
</dbReference>
<dbReference type="PROSITE" id="PS00760">
    <property type="entry name" value="SPASE_I_2"/>
    <property type="match status" value="1"/>
</dbReference>
<evidence type="ECO:0000259" key="6">
    <source>
        <dbReference type="Pfam" id="PF10502"/>
    </source>
</evidence>
<reference evidence="7" key="1">
    <citation type="submission" date="2012-03" db="EMBL/GenBank/DDBJ databases">
        <title>Functional metagenomics reveals considerable lignocellulase gene clusters in the gut microbiome of a wood-feeding higher termite.</title>
        <authorList>
            <person name="Liu N."/>
        </authorList>
    </citation>
    <scope>NUCLEOTIDE SEQUENCE</scope>
</reference>
<evidence type="ECO:0000256" key="4">
    <source>
        <dbReference type="ARBA" id="ARBA00022801"/>
    </source>
</evidence>
<dbReference type="InterPro" id="IPR036286">
    <property type="entry name" value="LexA/Signal_pep-like_sf"/>
</dbReference>
<dbReference type="GO" id="GO:0009003">
    <property type="term" value="F:signal peptidase activity"/>
    <property type="evidence" value="ECO:0007669"/>
    <property type="project" value="UniProtKB-EC"/>
</dbReference>
<keyword evidence="5" id="KW-0472">Membrane</keyword>
<dbReference type="GO" id="GO:0016020">
    <property type="term" value="C:membrane"/>
    <property type="evidence" value="ECO:0007669"/>
    <property type="project" value="UniProtKB-SubCell"/>
</dbReference>
<dbReference type="GO" id="GO:0006465">
    <property type="term" value="P:signal peptide processing"/>
    <property type="evidence" value="ECO:0007669"/>
    <property type="project" value="InterPro"/>
</dbReference>
<evidence type="ECO:0000256" key="2">
    <source>
        <dbReference type="ARBA" id="ARBA00009370"/>
    </source>
</evidence>
<comment type="catalytic activity">
    <reaction evidence="1 5">
        <text>Cleavage of hydrophobic, N-terminal signal or leader sequences from secreted and periplasmic proteins.</text>
        <dbReference type="EC" id="3.4.21.89"/>
    </reaction>
</comment>
<feature type="domain" description="Peptidase S26" evidence="6">
    <location>
        <begin position="22"/>
        <end position="234"/>
    </location>
</feature>
<dbReference type="PANTHER" id="PTHR43390">
    <property type="entry name" value="SIGNAL PEPTIDASE I"/>
    <property type="match status" value="1"/>
</dbReference>
<proteinExistence type="inferred from homology"/>
<dbReference type="Pfam" id="PF10502">
    <property type="entry name" value="Peptidase_S26"/>
    <property type="match status" value="1"/>
</dbReference>
<evidence type="ECO:0000256" key="5">
    <source>
        <dbReference type="RuleBase" id="RU362042"/>
    </source>
</evidence>
<comment type="subcellular location">
    <subcellularLocation>
        <location evidence="5">Membrane</location>
        <topology evidence="5">Single-pass type II membrane protein</topology>
    </subcellularLocation>
</comment>
<dbReference type="EC" id="3.4.21.89" evidence="3 5"/>
<dbReference type="InterPro" id="IPR019757">
    <property type="entry name" value="Pept_S26A_signal_pept_1_Lys-AS"/>
</dbReference>
<protein>
    <recommendedName>
        <fullName evidence="3 5">Signal peptidase I</fullName>
        <ecNumber evidence="3 5">3.4.21.89</ecNumber>
    </recommendedName>
</protein>
<keyword evidence="5" id="KW-0645">Protease</keyword>
<evidence type="ECO:0000313" key="7">
    <source>
        <dbReference type="EMBL" id="AGS53002.1"/>
    </source>
</evidence>
<keyword evidence="4 5" id="KW-0378">Hydrolase</keyword>
<dbReference type="EMBL" id="JQ844218">
    <property type="protein sequence ID" value="AGS53002.1"/>
    <property type="molecule type" value="Genomic_DNA"/>
</dbReference>
<organism evidence="7">
    <name type="scientific">uncultured bacterium contig00030</name>
    <dbReference type="NCBI Taxonomy" id="1181519"/>
    <lineage>
        <taxon>Bacteria</taxon>
        <taxon>environmental samples</taxon>
    </lineage>
</organism>
<dbReference type="NCBIfam" id="TIGR02227">
    <property type="entry name" value="sigpep_I_bact"/>
    <property type="match status" value="1"/>
</dbReference>
<name>A0A806K068_9BACT</name>
<dbReference type="InterPro" id="IPR019533">
    <property type="entry name" value="Peptidase_S26"/>
</dbReference>
<dbReference type="Gene3D" id="2.10.109.10">
    <property type="entry name" value="Umud Fragment, subunit A"/>
    <property type="match status" value="1"/>
</dbReference>
<feature type="transmembrane region" description="Helical" evidence="5">
    <location>
        <begin position="20"/>
        <end position="42"/>
    </location>
</feature>
<accession>A0A806K068</accession>
<dbReference type="GO" id="GO:0004252">
    <property type="term" value="F:serine-type endopeptidase activity"/>
    <property type="evidence" value="ECO:0007669"/>
    <property type="project" value="InterPro"/>
</dbReference>
<keyword evidence="5" id="KW-0812">Transmembrane</keyword>
<evidence type="ECO:0000256" key="1">
    <source>
        <dbReference type="ARBA" id="ARBA00000677"/>
    </source>
</evidence>
<sequence length="242" mass="28039">MFDKWMQYSYAAQKHQRHRLLKIIFTFIIFILMYNILVSFFISVWVLENDTMQPSFNKGDRLIFTSFMMPVSIFRNKIDEKSLSVRRGSIVLVDKGDKRNKSIPLRVIDGIVRFFTLQKASIFSSEGQYYIKRVIALPGDEIFMENYVFRVKPAGSLYSLTEFELSEKPYNLAIPGTPSLWDEEVPFSGNMDTIILGPDQCFVVSDDRGNTNDSRTWGPVPPSSITARAILRFWPVMKFNLL</sequence>
<dbReference type="PANTHER" id="PTHR43390:SF1">
    <property type="entry name" value="CHLOROPLAST PROCESSING PEPTIDASE"/>
    <property type="match status" value="1"/>
</dbReference>
<dbReference type="InterPro" id="IPR000223">
    <property type="entry name" value="Pept_S26A_signal_pept_1"/>
</dbReference>
<dbReference type="SUPFAM" id="SSF51306">
    <property type="entry name" value="LexA/Signal peptidase"/>
    <property type="match status" value="1"/>
</dbReference>
<evidence type="ECO:0000256" key="3">
    <source>
        <dbReference type="ARBA" id="ARBA00013208"/>
    </source>
</evidence>
<comment type="similarity">
    <text evidence="2 5">Belongs to the peptidase S26 family.</text>
</comment>
<dbReference type="AlphaFoldDB" id="A0A806K068"/>
<keyword evidence="5" id="KW-1133">Transmembrane helix</keyword>